<proteinExistence type="predicted"/>
<evidence type="ECO:0000256" key="1">
    <source>
        <dbReference type="SAM" id="Coils"/>
    </source>
</evidence>
<organism evidence="2 3">
    <name type="scientific">Skermanella aerolata</name>
    <dbReference type="NCBI Taxonomy" id="393310"/>
    <lineage>
        <taxon>Bacteria</taxon>
        <taxon>Pseudomonadati</taxon>
        <taxon>Pseudomonadota</taxon>
        <taxon>Alphaproteobacteria</taxon>
        <taxon>Rhodospirillales</taxon>
        <taxon>Azospirillaceae</taxon>
        <taxon>Skermanella</taxon>
    </lineage>
</organism>
<protein>
    <submittedName>
        <fullName evidence="2">Uncharacterized protein</fullName>
    </submittedName>
</protein>
<comment type="caution">
    <text evidence="2">The sequence shown here is derived from an EMBL/GenBank/DDBJ whole genome shotgun (WGS) entry which is preliminary data.</text>
</comment>
<name>A0A512E4B2_9PROT</name>
<dbReference type="AlphaFoldDB" id="A0A512E4B2"/>
<accession>A0A512E4B2</accession>
<keyword evidence="3" id="KW-1185">Reference proteome</keyword>
<keyword evidence="1" id="KW-0175">Coiled coil</keyword>
<reference evidence="2 3" key="1">
    <citation type="submission" date="2019-07" db="EMBL/GenBank/DDBJ databases">
        <title>Whole genome shotgun sequence of Skermanella aerolata NBRC 106429.</title>
        <authorList>
            <person name="Hosoyama A."/>
            <person name="Uohara A."/>
            <person name="Ohji S."/>
            <person name="Ichikawa N."/>
        </authorList>
    </citation>
    <scope>NUCLEOTIDE SEQUENCE [LARGE SCALE GENOMIC DNA]</scope>
    <source>
        <strain evidence="2 3">NBRC 106429</strain>
    </source>
</reference>
<dbReference type="EMBL" id="BJYZ01000102">
    <property type="protein sequence ID" value="GEO43573.1"/>
    <property type="molecule type" value="Genomic_DNA"/>
</dbReference>
<gene>
    <name evidence="2" type="ORF">SAE02_77210</name>
</gene>
<dbReference type="Proteomes" id="UP000321523">
    <property type="component" value="Unassembled WGS sequence"/>
</dbReference>
<evidence type="ECO:0000313" key="3">
    <source>
        <dbReference type="Proteomes" id="UP000321523"/>
    </source>
</evidence>
<evidence type="ECO:0000313" key="2">
    <source>
        <dbReference type="EMBL" id="GEO43573.1"/>
    </source>
</evidence>
<sequence>MPHRHRLFQERLADLNYQWQIAPQEARPSIERSMLLIIAMEESILLAKERAEIAEQRLARAKEILRRLDRRD</sequence>
<feature type="coiled-coil region" evidence="1">
    <location>
        <begin position="44"/>
        <end position="71"/>
    </location>
</feature>